<gene>
    <name evidence="4" type="ORF">EG327_006852</name>
    <name evidence="3" type="ORF">EG328_008820</name>
</gene>
<feature type="transmembrane region" description="Helical" evidence="2">
    <location>
        <begin position="30"/>
        <end position="54"/>
    </location>
</feature>
<keyword evidence="2" id="KW-0812">Transmembrane</keyword>
<dbReference type="Proteomes" id="UP000490939">
    <property type="component" value="Unassembled WGS sequence"/>
</dbReference>
<dbReference type="EMBL" id="WNWR01000401">
    <property type="protein sequence ID" value="KAE9979906.1"/>
    <property type="molecule type" value="Genomic_DNA"/>
</dbReference>
<keyword evidence="6" id="KW-1185">Reference proteome</keyword>
<evidence type="ECO:0000256" key="1">
    <source>
        <dbReference type="SAM" id="MobiDB-lite"/>
    </source>
</evidence>
<keyword evidence="2" id="KW-1133">Transmembrane helix</keyword>
<protein>
    <submittedName>
        <fullName evidence="4">Uncharacterized protein</fullName>
    </submittedName>
</protein>
<dbReference type="AlphaFoldDB" id="A0A8H3V0I9"/>
<evidence type="ECO:0000313" key="3">
    <source>
        <dbReference type="EMBL" id="KAE9966555.1"/>
    </source>
</evidence>
<accession>A0A8H3V0I9</accession>
<proteinExistence type="predicted"/>
<name>A0A8H3V0I9_VENIN</name>
<feature type="region of interest" description="Disordered" evidence="1">
    <location>
        <begin position="1"/>
        <end position="23"/>
    </location>
</feature>
<reference evidence="4 6" key="1">
    <citation type="submission" date="2019-07" db="EMBL/GenBank/DDBJ databases">
        <title>Venturia inaequalis Genome Resource.</title>
        <authorList>
            <person name="Lichtner F.J."/>
        </authorList>
    </citation>
    <scope>NUCLEOTIDE SEQUENCE [LARGE SCALE GENOMIC DNA]</scope>
    <source>
        <strain evidence="3 5">120213</strain>
        <strain evidence="4 6">DMI_063113</strain>
    </source>
</reference>
<dbReference type="PANTHER" id="PTHR35896:SF3">
    <property type="entry name" value="MAJOR FACILITATOR SUPERFAMILY TRANSPORTER"/>
    <property type="match status" value="1"/>
</dbReference>
<dbReference type="PANTHER" id="PTHR35896">
    <property type="entry name" value="IG-LIKE DOMAIN-CONTAINING PROTEIN"/>
    <property type="match status" value="1"/>
</dbReference>
<organism evidence="4 6">
    <name type="scientific">Venturia inaequalis</name>
    <name type="common">Apple scab fungus</name>
    <dbReference type="NCBI Taxonomy" id="5025"/>
    <lineage>
        <taxon>Eukaryota</taxon>
        <taxon>Fungi</taxon>
        <taxon>Dikarya</taxon>
        <taxon>Ascomycota</taxon>
        <taxon>Pezizomycotina</taxon>
        <taxon>Dothideomycetes</taxon>
        <taxon>Pleosporomycetidae</taxon>
        <taxon>Venturiales</taxon>
        <taxon>Venturiaceae</taxon>
        <taxon>Venturia</taxon>
    </lineage>
</organism>
<evidence type="ECO:0000313" key="4">
    <source>
        <dbReference type="EMBL" id="KAE9979906.1"/>
    </source>
</evidence>
<dbReference type="EMBL" id="WNWS01000509">
    <property type="protein sequence ID" value="KAE9966555.1"/>
    <property type="molecule type" value="Genomic_DNA"/>
</dbReference>
<evidence type="ECO:0000313" key="5">
    <source>
        <dbReference type="Proteomes" id="UP000447873"/>
    </source>
</evidence>
<dbReference type="InterPro" id="IPR053008">
    <property type="entry name" value="Phomopsin_biosynth_assoc"/>
</dbReference>
<evidence type="ECO:0000313" key="6">
    <source>
        <dbReference type="Proteomes" id="UP000490939"/>
    </source>
</evidence>
<comment type="caution">
    <text evidence="4">The sequence shown here is derived from an EMBL/GenBank/DDBJ whole genome shotgun (WGS) entry which is preliminary data.</text>
</comment>
<evidence type="ECO:0000256" key="2">
    <source>
        <dbReference type="SAM" id="Phobius"/>
    </source>
</evidence>
<dbReference type="Proteomes" id="UP000447873">
    <property type="component" value="Unassembled WGS sequence"/>
</dbReference>
<sequence length="191" mass="21269">MRGEILYSEVDSSESESDTKPKGSNRWRRVFYLLAAAIVFSIATILLVTTIFPLSKRAQVRQCGASSSEAKAKGCKFDPVTFAWLPEKCHDHELADEWREGQFKIYADPHGNATKTEAEFGDDLSPAYITNSVHIQHCSFSWRMMHRAFLSGKTPHAGLSYAHTKHCSNIIVKQGDGNIIETGAKVTYPAC</sequence>
<keyword evidence="2" id="KW-0472">Membrane</keyword>